<dbReference type="EMBL" id="CP097506">
    <property type="protein sequence ID" value="URD95424.1"/>
    <property type="molecule type" value="Genomic_DNA"/>
</dbReference>
<dbReference type="OrthoDB" id="273917at2759"/>
<dbReference type="InterPro" id="IPR058921">
    <property type="entry name" value="PAP/OAS1-rel"/>
</dbReference>
<feature type="region of interest" description="Disordered" evidence="1">
    <location>
        <begin position="824"/>
        <end position="882"/>
    </location>
</feature>
<evidence type="ECO:0000256" key="1">
    <source>
        <dbReference type="SAM" id="MobiDB-lite"/>
    </source>
</evidence>
<evidence type="ECO:0008006" key="6">
    <source>
        <dbReference type="Google" id="ProtNLM"/>
    </source>
</evidence>
<dbReference type="AlphaFoldDB" id="A0A9E7FGD2"/>
<feature type="domain" description="PAP/OAS1 substrate-binding-related" evidence="3">
    <location>
        <begin position="188"/>
        <end position="380"/>
    </location>
</feature>
<feature type="region of interest" description="Disordered" evidence="1">
    <location>
        <begin position="1"/>
        <end position="34"/>
    </location>
</feature>
<name>A0A9E7FGD2_9LILI</name>
<gene>
    <name evidence="4" type="ORF">MUK42_32496</name>
</gene>
<dbReference type="CDD" id="cd05402">
    <property type="entry name" value="NT_PAP_TUTase"/>
    <property type="match status" value="1"/>
</dbReference>
<feature type="region of interest" description="Disordered" evidence="1">
    <location>
        <begin position="703"/>
        <end position="763"/>
    </location>
</feature>
<feature type="compositionally biased region" description="Basic and acidic residues" evidence="1">
    <location>
        <begin position="448"/>
        <end position="462"/>
    </location>
</feature>
<dbReference type="SUPFAM" id="SSF81631">
    <property type="entry name" value="PAP/OAS1 substrate-binding domain"/>
    <property type="match status" value="1"/>
</dbReference>
<feature type="compositionally biased region" description="Polar residues" evidence="1">
    <location>
        <begin position="708"/>
        <end position="721"/>
    </location>
</feature>
<feature type="compositionally biased region" description="Polar residues" evidence="1">
    <location>
        <begin position="829"/>
        <end position="841"/>
    </location>
</feature>
<dbReference type="PANTHER" id="PTHR45979">
    <property type="entry name" value="PAP/OAS1 SUBSTRATE-BINDING DOMAIN SUPERFAMILY"/>
    <property type="match status" value="1"/>
</dbReference>
<dbReference type="InterPro" id="IPR058920">
    <property type="entry name" value="PAP-OAS1-bd-rel"/>
</dbReference>
<protein>
    <recommendedName>
        <fullName evidence="6">PAP/OAS1 substrate-binding domain superfamily</fullName>
    </recommendedName>
</protein>
<accession>A0A9E7FGD2</accession>
<proteinExistence type="predicted"/>
<keyword evidence="5" id="KW-1185">Reference proteome</keyword>
<feature type="compositionally biased region" description="Basic and acidic residues" evidence="1">
    <location>
        <begin position="16"/>
        <end position="30"/>
    </location>
</feature>
<reference evidence="4" key="1">
    <citation type="submission" date="2022-05" db="EMBL/GenBank/DDBJ databases">
        <title>The Musa troglodytarum L. genome provides insights into the mechanism of non-climacteric behaviour and enrichment of carotenoids.</title>
        <authorList>
            <person name="Wang J."/>
        </authorList>
    </citation>
    <scope>NUCLEOTIDE SEQUENCE</scope>
    <source>
        <tissue evidence="4">Leaf</tissue>
    </source>
</reference>
<dbReference type="InterPro" id="IPR043519">
    <property type="entry name" value="NT_sf"/>
</dbReference>
<dbReference type="InterPro" id="IPR054708">
    <property type="entry name" value="MTPAP-like_central"/>
</dbReference>
<dbReference type="Pfam" id="PF26180">
    <property type="entry name" value="PAP-OAS1"/>
    <property type="match status" value="1"/>
</dbReference>
<dbReference type="Proteomes" id="UP001055439">
    <property type="component" value="Chromosome 4"/>
</dbReference>
<evidence type="ECO:0000259" key="2">
    <source>
        <dbReference type="Pfam" id="PF22600"/>
    </source>
</evidence>
<evidence type="ECO:0000313" key="4">
    <source>
        <dbReference type="EMBL" id="URD95424.1"/>
    </source>
</evidence>
<feature type="compositionally biased region" description="Basic and acidic residues" evidence="1">
    <location>
        <begin position="722"/>
        <end position="734"/>
    </location>
</feature>
<dbReference type="SUPFAM" id="SSF81301">
    <property type="entry name" value="Nucleotidyltransferase"/>
    <property type="match status" value="1"/>
</dbReference>
<feature type="region of interest" description="Disordered" evidence="1">
    <location>
        <begin position="448"/>
        <end position="468"/>
    </location>
</feature>
<organism evidence="4 5">
    <name type="scientific">Musa troglodytarum</name>
    <name type="common">fe'i banana</name>
    <dbReference type="NCBI Taxonomy" id="320322"/>
    <lineage>
        <taxon>Eukaryota</taxon>
        <taxon>Viridiplantae</taxon>
        <taxon>Streptophyta</taxon>
        <taxon>Embryophyta</taxon>
        <taxon>Tracheophyta</taxon>
        <taxon>Spermatophyta</taxon>
        <taxon>Magnoliopsida</taxon>
        <taxon>Liliopsida</taxon>
        <taxon>Zingiberales</taxon>
        <taxon>Musaceae</taxon>
        <taxon>Musa</taxon>
    </lineage>
</organism>
<dbReference type="Gene3D" id="1.10.1410.10">
    <property type="match status" value="1"/>
</dbReference>
<dbReference type="PANTHER" id="PTHR45979:SF30">
    <property type="entry name" value="NUCLEOTIDYLTRANSFERASE"/>
    <property type="match status" value="1"/>
</dbReference>
<evidence type="ECO:0000313" key="5">
    <source>
        <dbReference type="Proteomes" id="UP001055439"/>
    </source>
</evidence>
<evidence type="ECO:0000259" key="3">
    <source>
        <dbReference type="Pfam" id="PF26180"/>
    </source>
</evidence>
<sequence length="882" mass="98414">MGDLQSWPPLANGDASEGHHSPRSRWHEPNPHPSAIKAENWQRAEEATREVLRCIRLTVVSEQRRKAVVDYVQQLLRTRIQTEVFPFGSVPLKTYLPDGDIDLTTFGIPNTEDTLASEVCAVLGEEEQNKDAKFEVKDVQLIRAEVKLVKCIVQNIVVDISFNQIGGLCTLCFLEKVQSKSLLVDRKIGKNHLFKRSIMLIKAWCYYESRILGSHHGLISTYALEILVLYIFHLYHIYLDGPLVVLYMFLDYYSKFDWDNYCISLDGRVPISSLPKLVVEPPETYGSCLLLTEEFIKECTEMFSVPSRIYGNNYQVFAQKHLNIVDPLKRNNNLGRSVSKGNFYRIRSAFTYGAQKLGRILLLPPESIADEVNLFFKSTLDRHGSGERPDVQDAASSCLDSGTIRVESMLSNVKVEDVNKEIHLSSTSADGSNGQLCDEINNIKTSDLDWEHVPKKQPDRHSSSQNNNANWLHDCSKIGSIVPAEDVSGKHLVDDPRDLVSTRPCDSRLSDENCMALMYGKAYHASHLFFHVGNIAEDETVDNLNSGDGGMPRAFSSRLTAPCDELKLEINASSCTKSMVAIAAGSIHETSPTISEDSSLGDCSNDGTFNNASSGFSKSSGLAGDYRLYFNNLRHAQEFQERISNPYMLPIYQASPSQYQSKHSWEMQSMYSHIGANGFVSSSHFSPSYNVISPVICNDYSPKDTTKTRGTGTYLPDTNSRAYREKHSSGRGKNEMLTNHLSRNHKHGHMDTPQYGSLSEERNHWPSPWPQTPTSMGNGYERPISWDVPQYSRPVSTAAPHGNAYVYPPESKLEFGSLGPVTVEVSSPGRGSNLKSDNAIGQGSGSAVPASTVERPPRSLKNEWLNQPYQLKDEGDFPPLAS</sequence>
<dbReference type="Gene3D" id="3.30.460.10">
    <property type="entry name" value="Beta Polymerase, domain 2"/>
    <property type="match status" value="1"/>
</dbReference>
<dbReference type="Pfam" id="PF22600">
    <property type="entry name" value="MTPAP-like_central"/>
    <property type="match status" value="1"/>
</dbReference>
<feature type="domain" description="Poly(A) RNA polymerase mitochondrial-like central palm" evidence="2">
    <location>
        <begin position="49"/>
        <end position="168"/>
    </location>
</feature>